<dbReference type="AlphaFoldDB" id="A0A9Q8Q3I8"/>
<proteinExistence type="predicted"/>
<name>A0A9Q8Q3I8_9GAMM</name>
<reference evidence="1" key="1">
    <citation type="submission" date="2022-03" db="EMBL/GenBank/DDBJ databases">
        <title>ESBL-producing Moellerella wisconsensis and Escherichia marmotae isolated from wild game meat.</title>
        <authorList>
            <person name="Biggel M."/>
        </authorList>
    </citation>
    <scope>NUCLEOTIDE SEQUENCE</scope>
    <source>
        <strain evidence="1">W51</strain>
    </source>
</reference>
<evidence type="ECO:0000313" key="2">
    <source>
        <dbReference type="Proteomes" id="UP000829116"/>
    </source>
</evidence>
<sequence>MRLDGRLAAQIIETKPVTAQFYPNLPTSWDNDSRQRAINHFNGFNLASRYKVQASQFFTMFIEQVRELKHEQNLSTEQIQANFRNKALNQPPNSISRALMEAIAQSEWFCYECYER</sequence>
<gene>
    <name evidence="1" type="ORF">MNY72_03235</name>
</gene>
<dbReference type="RefSeq" id="WP_241542390.1">
    <property type="nucleotide sequence ID" value="NZ_CAWQWN010000001.1"/>
</dbReference>
<organism evidence="1 2">
    <name type="scientific">Moellerella wisconsensis</name>
    <dbReference type="NCBI Taxonomy" id="158849"/>
    <lineage>
        <taxon>Bacteria</taxon>
        <taxon>Pseudomonadati</taxon>
        <taxon>Pseudomonadota</taxon>
        <taxon>Gammaproteobacteria</taxon>
        <taxon>Enterobacterales</taxon>
        <taxon>Morganellaceae</taxon>
        <taxon>Moellerella</taxon>
    </lineage>
</organism>
<protein>
    <submittedName>
        <fullName evidence="1">Uncharacterized protein</fullName>
    </submittedName>
</protein>
<accession>A0A9Q8Q3I8</accession>
<dbReference type="Proteomes" id="UP000829116">
    <property type="component" value="Chromosome"/>
</dbReference>
<evidence type="ECO:0000313" key="1">
    <source>
        <dbReference type="EMBL" id="UNH31349.1"/>
    </source>
</evidence>
<dbReference type="EMBL" id="CP093245">
    <property type="protein sequence ID" value="UNH31349.1"/>
    <property type="molecule type" value="Genomic_DNA"/>
</dbReference>